<dbReference type="Pfam" id="PF02310">
    <property type="entry name" value="B12-binding"/>
    <property type="match status" value="1"/>
</dbReference>
<dbReference type="SUPFAM" id="SSF102114">
    <property type="entry name" value="Radical SAM enzymes"/>
    <property type="match status" value="1"/>
</dbReference>
<dbReference type="SUPFAM" id="SSF52242">
    <property type="entry name" value="Cobalamin (vitamin B12)-binding domain"/>
    <property type="match status" value="1"/>
</dbReference>
<dbReference type="Gene3D" id="3.40.50.280">
    <property type="entry name" value="Cobalamin-binding domain"/>
    <property type="match status" value="1"/>
</dbReference>
<evidence type="ECO:0000256" key="6">
    <source>
        <dbReference type="ARBA" id="ARBA00023004"/>
    </source>
</evidence>
<protein>
    <submittedName>
        <fullName evidence="10">B12-binding domain-containing radical SAM protein</fullName>
    </submittedName>
</protein>
<reference evidence="10" key="2">
    <citation type="submission" date="2020-09" db="EMBL/GenBank/DDBJ databases">
        <authorList>
            <person name="Sun Q."/>
            <person name="Zhou Y."/>
        </authorList>
    </citation>
    <scope>NUCLEOTIDE SEQUENCE</scope>
    <source>
        <strain evidence="10">CGMCC 1.16134</strain>
    </source>
</reference>
<dbReference type="CDD" id="cd01335">
    <property type="entry name" value="Radical_SAM"/>
    <property type="match status" value="1"/>
</dbReference>
<evidence type="ECO:0000256" key="3">
    <source>
        <dbReference type="ARBA" id="ARBA00022679"/>
    </source>
</evidence>
<dbReference type="InterPro" id="IPR036724">
    <property type="entry name" value="Cobalamin-bd_sf"/>
</dbReference>
<feature type="domain" description="B12-binding" evidence="8">
    <location>
        <begin position="5"/>
        <end position="141"/>
    </location>
</feature>
<evidence type="ECO:0000256" key="1">
    <source>
        <dbReference type="ARBA" id="ARBA00001966"/>
    </source>
</evidence>
<comment type="caution">
    <text evidence="10">The sequence shown here is derived from an EMBL/GenBank/DDBJ whole genome shotgun (WGS) entry which is preliminary data.</text>
</comment>
<keyword evidence="3" id="KW-0808">Transferase</keyword>
<name>A0A917D1H6_9BACL</name>
<dbReference type="InterPro" id="IPR051198">
    <property type="entry name" value="BchE-like"/>
</dbReference>
<evidence type="ECO:0000313" key="11">
    <source>
        <dbReference type="Proteomes" id="UP000637643"/>
    </source>
</evidence>
<dbReference type="InterPro" id="IPR006158">
    <property type="entry name" value="Cobalamin-bd"/>
</dbReference>
<evidence type="ECO:0000256" key="7">
    <source>
        <dbReference type="ARBA" id="ARBA00023014"/>
    </source>
</evidence>
<dbReference type="PROSITE" id="PS51332">
    <property type="entry name" value="B12_BINDING"/>
    <property type="match status" value="1"/>
</dbReference>
<dbReference type="PANTHER" id="PTHR43409">
    <property type="entry name" value="ANAEROBIC MAGNESIUM-PROTOPORPHYRIN IX MONOMETHYL ESTER CYCLASE-RELATED"/>
    <property type="match status" value="1"/>
</dbReference>
<dbReference type="PROSITE" id="PS51918">
    <property type="entry name" value="RADICAL_SAM"/>
    <property type="match status" value="1"/>
</dbReference>
<keyword evidence="5" id="KW-0479">Metal-binding</keyword>
<evidence type="ECO:0000256" key="4">
    <source>
        <dbReference type="ARBA" id="ARBA00022691"/>
    </source>
</evidence>
<dbReference type="SMART" id="SM00729">
    <property type="entry name" value="Elp3"/>
    <property type="match status" value="1"/>
</dbReference>
<proteinExistence type="predicted"/>
<dbReference type="InterPro" id="IPR007197">
    <property type="entry name" value="rSAM"/>
</dbReference>
<keyword evidence="7" id="KW-0411">Iron-sulfur</keyword>
<dbReference type="PANTHER" id="PTHR43409:SF7">
    <property type="entry name" value="BLL1977 PROTEIN"/>
    <property type="match status" value="1"/>
</dbReference>
<dbReference type="InterPro" id="IPR006638">
    <property type="entry name" value="Elp3/MiaA/NifB-like_rSAM"/>
</dbReference>
<evidence type="ECO:0000256" key="5">
    <source>
        <dbReference type="ARBA" id="ARBA00022723"/>
    </source>
</evidence>
<dbReference type="Gene3D" id="3.80.30.20">
    <property type="entry name" value="tm_1862 like domain"/>
    <property type="match status" value="1"/>
</dbReference>
<dbReference type="InterPro" id="IPR023404">
    <property type="entry name" value="rSAM_horseshoe"/>
</dbReference>
<dbReference type="GO" id="GO:0005829">
    <property type="term" value="C:cytosol"/>
    <property type="evidence" value="ECO:0007669"/>
    <property type="project" value="TreeGrafter"/>
</dbReference>
<organism evidence="10 11">
    <name type="scientific">Paenibacillus albidus</name>
    <dbReference type="NCBI Taxonomy" id="2041023"/>
    <lineage>
        <taxon>Bacteria</taxon>
        <taxon>Bacillati</taxon>
        <taxon>Bacillota</taxon>
        <taxon>Bacilli</taxon>
        <taxon>Bacillales</taxon>
        <taxon>Paenibacillaceae</taxon>
        <taxon>Paenibacillus</taxon>
    </lineage>
</organism>
<sequence length="525" mass="60673">MSGEPLIILVTPAPLSNRTSEENLGLGYIASYSRNKGIKVIIIDGWLQNLTPSEIGDQIMEQDKPLFIGFSCYQLNKGKAIETIEYLRSKQYDVPFIAGGFGPTFHAEAFLRSGFDIAMHVEGEIPTYELARHFLTGTPRLNEISGISYLNEDGKFVSNRGCLVHDLDSLPFPARDTMHIPIQERTPVDLLTSRGCTGHCSFCSVISFWRQAEGNNWRSRSLENVVDEIEDLYHKGARYFKFVDDSFIEGSRDGEWCKRFADEILRRKLDIRMRISIRADKINEAIITELMRARCNSIACGIESFSNSALKRMGKKADVKQNMESLDILKKKNLYVQTGYILFDYGTTMEELRENFQYMRKYHWTVCKGIFTEMYAAIGTPYTRSILKMGIVKGDKPILDNYQYYIINEQVQIVYNALKTWHASHMKVYDMAIDPISKPKALDDLEMSRFYDIYLEIRNKDLDMFENILCWVEDGESEQEVYERTNNQIQALAPWYNNIELKVMELYELEKIAYKGIDNPFVNLQ</sequence>
<keyword evidence="6" id="KW-0408">Iron</keyword>
<dbReference type="InterPro" id="IPR034466">
    <property type="entry name" value="Methyltransferase_Class_B"/>
</dbReference>
<dbReference type="SFLD" id="SFLDS00029">
    <property type="entry name" value="Radical_SAM"/>
    <property type="match status" value="1"/>
</dbReference>
<dbReference type="Proteomes" id="UP000637643">
    <property type="component" value="Unassembled WGS sequence"/>
</dbReference>
<dbReference type="EMBL" id="BMKR01000042">
    <property type="protein sequence ID" value="GGG07193.1"/>
    <property type="molecule type" value="Genomic_DNA"/>
</dbReference>
<dbReference type="AlphaFoldDB" id="A0A917D1H6"/>
<keyword evidence="11" id="KW-1185">Reference proteome</keyword>
<dbReference type="SFLD" id="SFLDG01123">
    <property type="entry name" value="methyltransferase_(Class_B)"/>
    <property type="match status" value="1"/>
</dbReference>
<evidence type="ECO:0000259" key="9">
    <source>
        <dbReference type="PROSITE" id="PS51918"/>
    </source>
</evidence>
<comment type="cofactor">
    <cofactor evidence="1">
        <name>[4Fe-4S] cluster</name>
        <dbReference type="ChEBI" id="CHEBI:49883"/>
    </cofactor>
</comment>
<gene>
    <name evidence="10" type="ORF">GCM10010912_59820</name>
</gene>
<evidence type="ECO:0000313" key="10">
    <source>
        <dbReference type="EMBL" id="GGG07193.1"/>
    </source>
</evidence>
<evidence type="ECO:0000259" key="8">
    <source>
        <dbReference type="PROSITE" id="PS51332"/>
    </source>
</evidence>
<feature type="domain" description="Radical SAM core" evidence="9">
    <location>
        <begin position="182"/>
        <end position="410"/>
    </location>
</feature>
<reference evidence="10" key="1">
    <citation type="journal article" date="2014" name="Int. J. Syst. Evol. Microbiol.">
        <title>Complete genome sequence of Corynebacterium casei LMG S-19264T (=DSM 44701T), isolated from a smear-ripened cheese.</title>
        <authorList>
            <consortium name="US DOE Joint Genome Institute (JGI-PGF)"/>
            <person name="Walter F."/>
            <person name="Albersmeier A."/>
            <person name="Kalinowski J."/>
            <person name="Ruckert C."/>
        </authorList>
    </citation>
    <scope>NUCLEOTIDE SEQUENCE</scope>
    <source>
        <strain evidence="10">CGMCC 1.16134</strain>
    </source>
</reference>
<dbReference type="GO" id="GO:0031419">
    <property type="term" value="F:cobalamin binding"/>
    <property type="evidence" value="ECO:0007669"/>
    <property type="project" value="InterPro"/>
</dbReference>
<keyword evidence="4" id="KW-0949">S-adenosyl-L-methionine</keyword>
<dbReference type="InterPro" id="IPR058240">
    <property type="entry name" value="rSAM_sf"/>
</dbReference>
<dbReference type="GO" id="GO:0051539">
    <property type="term" value="F:4 iron, 4 sulfur cluster binding"/>
    <property type="evidence" value="ECO:0007669"/>
    <property type="project" value="UniProtKB-KW"/>
</dbReference>
<evidence type="ECO:0000256" key="2">
    <source>
        <dbReference type="ARBA" id="ARBA00022603"/>
    </source>
</evidence>
<dbReference type="GO" id="GO:0003824">
    <property type="term" value="F:catalytic activity"/>
    <property type="evidence" value="ECO:0007669"/>
    <property type="project" value="InterPro"/>
</dbReference>
<keyword evidence="2" id="KW-0489">Methyltransferase</keyword>
<dbReference type="SFLD" id="SFLDG01082">
    <property type="entry name" value="B12-binding_domain_containing"/>
    <property type="match status" value="1"/>
</dbReference>
<dbReference type="RefSeq" id="WP_189031325.1">
    <property type="nucleotide sequence ID" value="NZ_BMKR01000042.1"/>
</dbReference>
<dbReference type="GO" id="GO:0046872">
    <property type="term" value="F:metal ion binding"/>
    <property type="evidence" value="ECO:0007669"/>
    <property type="project" value="UniProtKB-KW"/>
</dbReference>
<dbReference type="Pfam" id="PF04055">
    <property type="entry name" value="Radical_SAM"/>
    <property type="match status" value="1"/>
</dbReference>
<accession>A0A917D1H6</accession>